<dbReference type="EMBL" id="CP006763">
    <property type="protein sequence ID" value="AGY77760.1"/>
    <property type="molecule type" value="Genomic_DNA"/>
</dbReference>
<dbReference type="PANTHER" id="PTHR47396">
    <property type="entry name" value="TYPE I RESTRICTION ENZYME ECOKI R PROTEIN"/>
    <property type="match status" value="1"/>
</dbReference>
<protein>
    <submittedName>
        <fullName evidence="3">DEAD/DEAH box helicase family protein</fullName>
    </submittedName>
</protein>
<keyword evidence="3" id="KW-0378">Hydrolase</keyword>
<organism evidence="3 4">
    <name type="scientific">Clostridium autoethanogenum DSM 10061</name>
    <dbReference type="NCBI Taxonomy" id="1341692"/>
    <lineage>
        <taxon>Bacteria</taxon>
        <taxon>Bacillati</taxon>
        <taxon>Bacillota</taxon>
        <taxon>Clostridia</taxon>
        <taxon>Eubacteriales</taxon>
        <taxon>Clostridiaceae</taxon>
        <taxon>Clostridium</taxon>
    </lineage>
</organism>
<sequence>MTEKLKLENNYASVNAITAKEIENPNCITGDTNYLLPRLKESFKKAVSIDIIVAFLMESGVKLLKEELKEVVNKNIPIRILTGNYLNITQPQALYMLKNIMGDKVDLRFYNIPNKSFHPKAYIFEYEKDGDLYVGSSNISRSALTSGIEWNYRLNKDKNIDDFNSFKSTFEDLFLNHSTIIDEEEMRKYSESWVRPKVYKHIDNNENVSLKKDNNLIELYEPRGAQIEALYELKKKREEGYDKGLVVAATGIGKTYLAAFDSKDYNRILFVAHRAEIINQAAVSFKNVRPDKSIGFFYSNNKDNTSDFIFATVQTLGKPEYLNDKYFAKDAFDYIVIDEFHHAAAGNYKNIIDYFQPKFMLGLTATPERLDNKDVFALCDNNVAYEVRLKSAINKGWLVPFRYYGIYDELVNYKTIDYKNGKYDNNQLEKALMINKRADLIIEHYSKYKSERALGFCSSRKHAEFMAEYFCSKGVKACAVVSEGSSDCSVDRNEVVNKLGKGEIKVIFSVDMFNEGLDIPSIDLVMFLRPTQSPTVFLQQLGRGLRKYKGKNYLNVLDFIGNYKKANLVPLFLTGEPKTSSGSKIIPNEEDYPEDCFVDFDFRLIDIFKREDQKEKKLQDLVKEEYYRIKEDLGYRPSRVELITYIENDIYYKVAKVTSKNPFRNYFKFLKDIGELEEDEVAIIGTKAEKFINMIEKTRMTKTYKMPVFLAFYNGGKLKIRINEEDIYISFKNFYAKGSNAVDLIEQENSEGIKERDKKSWYELAKNQPLTHLADTERKFFYFDGEDYCLNEALEEFRSNEVFMRNFKDAVDLRTREYYKNRVENKKK</sequence>
<dbReference type="Pfam" id="PF13091">
    <property type="entry name" value="PLDc_2"/>
    <property type="match status" value="1"/>
</dbReference>
<dbReference type="CDD" id="cd18032">
    <property type="entry name" value="DEXHc_RE_I_III_res"/>
    <property type="match status" value="1"/>
</dbReference>
<dbReference type="PANTHER" id="PTHR47396:SF1">
    <property type="entry name" value="ATP-DEPENDENT HELICASE IRC3-RELATED"/>
    <property type="match status" value="1"/>
</dbReference>
<dbReference type="Pfam" id="PF04851">
    <property type="entry name" value="ResIII"/>
    <property type="match status" value="1"/>
</dbReference>
<keyword evidence="3" id="KW-0067">ATP-binding</keyword>
<dbReference type="InterPro" id="IPR025202">
    <property type="entry name" value="PLD-like_dom"/>
</dbReference>
<evidence type="ECO:0000313" key="4">
    <source>
        <dbReference type="Proteomes" id="UP000017590"/>
    </source>
</evidence>
<evidence type="ECO:0000259" key="1">
    <source>
        <dbReference type="PROSITE" id="PS51192"/>
    </source>
</evidence>
<name>A0ABM5NZ15_9CLOT</name>
<feature type="domain" description="Helicase C-terminal" evidence="2">
    <location>
        <begin position="440"/>
        <end position="593"/>
    </location>
</feature>
<accession>A0ABM5NZ15</accession>
<dbReference type="InterPro" id="IPR014001">
    <property type="entry name" value="Helicase_ATP-bd"/>
</dbReference>
<feature type="domain" description="Helicase ATP-binding" evidence="1">
    <location>
        <begin position="235"/>
        <end position="385"/>
    </location>
</feature>
<dbReference type="Gene3D" id="3.30.870.10">
    <property type="entry name" value="Endonuclease Chain A"/>
    <property type="match status" value="1"/>
</dbReference>
<dbReference type="InterPro" id="IPR001650">
    <property type="entry name" value="Helicase_C-like"/>
</dbReference>
<dbReference type="GO" id="GO:0004386">
    <property type="term" value="F:helicase activity"/>
    <property type="evidence" value="ECO:0007669"/>
    <property type="project" value="UniProtKB-KW"/>
</dbReference>
<keyword evidence="4" id="KW-1185">Reference proteome</keyword>
<dbReference type="InterPro" id="IPR050742">
    <property type="entry name" value="Helicase_Restrict-Modif_Enz"/>
</dbReference>
<dbReference type="CDD" id="cd18799">
    <property type="entry name" value="SF2_C_EcoAI-like"/>
    <property type="match status" value="1"/>
</dbReference>
<dbReference type="SUPFAM" id="SSF56024">
    <property type="entry name" value="Phospholipase D/nuclease"/>
    <property type="match status" value="1"/>
</dbReference>
<dbReference type="SMART" id="SM00487">
    <property type="entry name" value="DEXDc"/>
    <property type="match status" value="1"/>
</dbReference>
<dbReference type="PROSITE" id="PS51192">
    <property type="entry name" value="HELICASE_ATP_BIND_1"/>
    <property type="match status" value="1"/>
</dbReference>
<dbReference type="PROSITE" id="PS51194">
    <property type="entry name" value="HELICASE_CTER"/>
    <property type="match status" value="1"/>
</dbReference>
<dbReference type="Gene3D" id="3.40.50.300">
    <property type="entry name" value="P-loop containing nucleotide triphosphate hydrolases"/>
    <property type="match status" value="2"/>
</dbReference>
<keyword evidence="3" id="KW-0347">Helicase</keyword>
<gene>
    <name evidence="3" type="ORF">CAETHG_3557</name>
</gene>
<proteinExistence type="predicted"/>
<dbReference type="SMART" id="SM00490">
    <property type="entry name" value="HELICc"/>
    <property type="match status" value="1"/>
</dbReference>
<dbReference type="InterPro" id="IPR027417">
    <property type="entry name" value="P-loop_NTPase"/>
</dbReference>
<dbReference type="CDD" id="cd09205">
    <property type="entry name" value="PLDc_N_DEXD_b3"/>
    <property type="match status" value="1"/>
</dbReference>
<evidence type="ECO:0000313" key="3">
    <source>
        <dbReference type="EMBL" id="AGY77760.1"/>
    </source>
</evidence>
<dbReference type="InterPro" id="IPR006935">
    <property type="entry name" value="Helicase/UvrB_N"/>
</dbReference>
<reference evidence="4" key="1">
    <citation type="journal article" date="2014" name="Biotechnol. Biofuels">
        <title>Comparison of single-molecule sequencing and hybrid approaches for finishing the genome of Clostridium autoethanogenum and analysis of CRISPR systems in industrial relevant Clostridia.</title>
        <authorList>
            <person name="Brown S.D."/>
            <person name="Nagaraju S."/>
            <person name="Utturkar S."/>
            <person name="De Tissera S."/>
            <person name="Segovia S."/>
            <person name="Mitchell W."/>
            <person name="Land M.L."/>
            <person name="Dassanayake A."/>
            <person name="Kopke M."/>
        </authorList>
    </citation>
    <scope>NUCLEOTIDE SEQUENCE [LARGE SCALE GENOMIC DNA]</scope>
    <source>
        <strain evidence="4">DSM 10061</strain>
    </source>
</reference>
<dbReference type="RefSeq" id="WP_023163232.1">
    <property type="nucleotide sequence ID" value="NC_022592.1"/>
</dbReference>
<dbReference type="SUPFAM" id="SSF52540">
    <property type="entry name" value="P-loop containing nucleoside triphosphate hydrolases"/>
    <property type="match status" value="1"/>
</dbReference>
<dbReference type="Pfam" id="PF00271">
    <property type="entry name" value="Helicase_C"/>
    <property type="match status" value="1"/>
</dbReference>
<dbReference type="Proteomes" id="UP000017590">
    <property type="component" value="Chromosome"/>
</dbReference>
<evidence type="ECO:0000259" key="2">
    <source>
        <dbReference type="PROSITE" id="PS51194"/>
    </source>
</evidence>
<keyword evidence="3" id="KW-0547">Nucleotide-binding</keyword>